<dbReference type="EMBL" id="VNJK01000001">
    <property type="protein sequence ID" value="TVX93359.1"/>
    <property type="molecule type" value="Genomic_DNA"/>
</dbReference>
<reference evidence="2 3" key="1">
    <citation type="submission" date="2019-07" db="EMBL/GenBank/DDBJ databases">
        <authorList>
            <person name="Kim J."/>
        </authorList>
    </citation>
    <scope>NUCLEOTIDE SEQUENCE [LARGE SCALE GENOMIC DNA]</scope>
    <source>
        <strain evidence="2 3">N4</strain>
    </source>
</reference>
<proteinExistence type="predicted"/>
<dbReference type="InterPro" id="IPR029032">
    <property type="entry name" value="AhpD-like"/>
</dbReference>
<gene>
    <name evidence="2" type="ORF">FPZ44_10030</name>
</gene>
<dbReference type="InterPro" id="IPR004675">
    <property type="entry name" value="AhpD_core"/>
</dbReference>
<dbReference type="PANTHER" id="PTHR34846">
    <property type="entry name" value="4-CARBOXYMUCONOLACTONE DECARBOXYLASE FAMILY PROTEIN (AFU_ORTHOLOGUE AFUA_6G11590)"/>
    <property type="match status" value="1"/>
</dbReference>
<dbReference type="PANTHER" id="PTHR34846:SF10">
    <property type="entry name" value="CYTOPLASMIC PROTEIN"/>
    <property type="match status" value="1"/>
</dbReference>
<protein>
    <submittedName>
        <fullName evidence="2">Carboxymuconolactone decarboxylase family protein</fullName>
    </submittedName>
</protein>
<organism evidence="2 3">
    <name type="scientific">Paenibacillus agilis</name>
    <dbReference type="NCBI Taxonomy" id="3020863"/>
    <lineage>
        <taxon>Bacteria</taxon>
        <taxon>Bacillati</taxon>
        <taxon>Bacillota</taxon>
        <taxon>Bacilli</taxon>
        <taxon>Bacillales</taxon>
        <taxon>Paenibacillaceae</taxon>
        <taxon>Paenibacillus</taxon>
    </lineage>
</organism>
<sequence>MAQRFNYNANPSEGLKILYEMEKVINHSSISKTIRELIKIRASQINKCAFCLNMHTAEARKLGETEQRLYCLSAWEECDFYTDEEKAALELTEHITLISNHGVPDSLYQHVRTFFSEEQYFELIIIIGQINTWNRISIAMGNTAK</sequence>
<dbReference type="SUPFAM" id="SSF69118">
    <property type="entry name" value="AhpD-like"/>
    <property type="match status" value="1"/>
</dbReference>
<dbReference type="AlphaFoldDB" id="A0A559J0E2"/>
<dbReference type="NCBIfam" id="TIGR00778">
    <property type="entry name" value="ahpD_dom"/>
    <property type="match status" value="1"/>
</dbReference>
<dbReference type="Proteomes" id="UP000318102">
    <property type="component" value="Unassembled WGS sequence"/>
</dbReference>
<name>A0A559J0E2_9BACL</name>
<comment type="caution">
    <text evidence="2">The sequence shown here is derived from an EMBL/GenBank/DDBJ whole genome shotgun (WGS) entry which is preliminary data.</text>
</comment>
<dbReference type="Gene3D" id="1.20.1290.10">
    <property type="entry name" value="AhpD-like"/>
    <property type="match status" value="1"/>
</dbReference>
<evidence type="ECO:0000259" key="1">
    <source>
        <dbReference type="Pfam" id="PF02627"/>
    </source>
</evidence>
<dbReference type="InterPro" id="IPR003779">
    <property type="entry name" value="CMD-like"/>
</dbReference>
<dbReference type="OrthoDB" id="9801997at2"/>
<evidence type="ECO:0000313" key="3">
    <source>
        <dbReference type="Proteomes" id="UP000318102"/>
    </source>
</evidence>
<keyword evidence="3" id="KW-1185">Reference proteome</keyword>
<dbReference type="RefSeq" id="WP_144989766.1">
    <property type="nucleotide sequence ID" value="NZ_VNJK01000001.1"/>
</dbReference>
<accession>A0A559J0E2</accession>
<dbReference type="Pfam" id="PF02627">
    <property type="entry name" value="CMD"/>
    <property type="match status" value="1"/>
</dbReference>
<evidence type="ECO:0000313" key="2">
    <source>
        <dbReference type="EMBL" id="TVX93359.1"/>
    </source>
</evidence>
<feature type="domain" description="Carboxymuconolactone decarboxylase-like" evidence="1">
    <location>
        <begin position="24"/>
        <end position="93"/>
    </location>
</feature>
<dbReference type="GO" id="GO:0051920">
    <property type="term" value="F:peroxiredoxin activity"/>
    <property type="evidence" value="ECO:0007669"/>
    <property type="project" value="InterPro"/>
</dbReference>